<dbReference type="AlphaFoldDB" id="A0A6J6ASK3"/>
<accession>A0A6J6ASK3</accession>
<gene>
    <name evidence="1" type="ORF">UFOPK4201_01932</name>
</gene>
<reference evidence="1" key="1">
    <citation type="submission" date="2020-05" db="EMBL/GenBank/DDBJ databases">
        <authorList>
            <person name="Chiriac C."/>
            <person name="Salcher M."/>
            <person name="Ghai R."/>
            <person name="Kavagutti S V."/>
        </authorList>
    </citation>
    <scope>NUCLEOTIDE SEQUENCE</scope>
</reference>
<dbReference type="EMBL" id="CAEUNJ010000124">
    <property type="protein sequence ID" value="CAB4372883.1"/>
    <property type="molecule type" value="Genomic_DNA"/>
</dbReference>
<evidence type="ECO:0000313" key="1">
    <source>
        <dbReference type="EMBL" id="CAB4372883.1"/>
    </source>
</evidence>
<sequence length="115" mass="13123">MGRFGKRHSLKAPLGIATNFLGPEHGVKQPWDLTRHNAPRMGARPLFKMPVSPCTSRRHSEFDIIRGRLQSLTAETWQERREVHRRVDAIEIHVGDAGIDVPSTASHLIKTRWLE</sequence>
<proteinExistence type="predicted"/>
<protein>
    <submittedName>
        <fullName evidence="1">Unannotated protein</fullName>
    </submittedName>
</protein>
<organism evidence="1">
    <name type="scientific">freshwater metagenome</name>
    <dbReference type="NCBI Taxonomy" id="449393"/>
    <lineage>
        <taxon>unclassified sequences</taxon>
        <taxon>metagenomes</taxon>
        <taxon>ecological metagenomes</taxon>
    </lineage>
</organism>
<name>A0A6J6ASK3_9ZZZZ</name>